<evidence type="ECO:0000313" key="2">
    <source>
        <dbReference type="Proteomes" id="UP000198848"/>
    </source>
</evidence>
<keyword evidence="2" id="KW-1185">Reference proteome</keyword>
<name>A0A1H1IDP1_NATTX</name>
<reference evidence="2" key="1">
    <citation type="submission" date="2016-10" db="EMBL/GenBank/DDBJ databases">
        <authorList>
            <person name="Varghese N."/>
            <person name="Submissions S."/>
        </authorList>
    </citation>
    <scope>NUCLEOTIDE SEQUENCE [LARGE SCALE GENOMIC DNA]</scope>
    <source>
        <strain evidence="2">DSM 24767</strain>
    </source>
</reference>
<dbReference type="Proteomes" id="UP000198848">
    <property type="component" value="Unassembled WGS sequence"/>
</dbReference>
<dbReference type="EMBL" id="FNLC01000004">
    <property type="protein sequence ID" value="SDR35780.1"/>
    <property type="molecule type" value="Genomic_DNA"/>
</dbReference>
<evidence type="ECO:0000313" key="1">
    <source>
        <dbReference type="EMBL" id="SDR35780.1"/>
    </source>
</evidence>
<organism evidence="1 2">
    <name type="scientific">Natronobacterium texcoconense</name>
    <dbReference type="NCBI Taxonomy" id="1095778"/>
    <lineage>
        <taxon>Archaea</taxon>
        <taxon>Methanobacteriati</taxon>
        <taxon>Methanobacteriota</taxon>
        <taxon>Stenosarchaea group</taxon>
        <taxon>Halobacteria</taxon>
        <taxon>Halobacteriales</taxon>
        <taxon>Natrialbaceae</taxon>
        <taxon>Natronobacterium</taxon>
    </lineage>
</organism>
<dbReference type="RefSeq" id="WP_090384547.1">
    <property type="nucleotide sequence ID" value="NZ_FNLC01000004.1"/>
</dbReference>
<dbReference type="PROSITE" id="PS51257">
    <property type="entry name" value="PROKAR_LIPOPROTEIN"/>
    <property type="match status" value="1"/>
</dbReference>
<gene>
    <name evidence="1" type="ORF">SAMN04489842_3464</name>
</gene>
<proteinExistence type="predicted"/>
<protein>
    <submittedName>
        <fullName evidence="1">Uncharacterized protein</fullName>
    </submittedName>
</protein>
<dbReference type="AlphaFoldDB" id="A0A1H1IDP1"/>
<sequence length="121" mass="13967">MNRRRVLATFGLIGLSGCLSRMRSPEVDATVTLWNQTDQQQQGTVRAYKNDEEILAEEFSLDPEKGKDLIELTRDIYRFEIESDTVSWGEEFDVVAEEEGVDIFNIHLYDDEVSVFWGVED</sequence>
<accession>A0A1H1IDP1</accession>